<dbReference type="Gene3D" id="3.40.50.300">
    <property type="entry name" value="P-loop containing nucleotide triphosphate hydrolases"/>
    <property type="match status" value="1"/>
</dbReference>
<protein>
    <recommendedName>
        <fullName evidence="1">ATP-dependent DNA helicase</fullName>
        <ecNumber evidence="1">5.6.2.3</ecNumber>
    </recommendedName>
</protein>
<dbReference type="AlphaFoldDB" id="A0AAF5DSE6"/>
<keyword evidence="2" id="KW-0472">Membrane</keyword>
<keyword evidence="1" id="KW-0378">Hydrolase</keyword>
<keyword evidence="1" id="KW-0233">DNA recombination</keyword>
<dbReference type="SUPFAM" id="SSF52540">
    <property type="entry name" value="P-loop containing nucleoside triphosphate hydrolases"/>
    <property type="match status" value="2"/>
</dbReference>
<keyword evidence="1" id="KW-0067">ATP-binding</keyword>
<comment type="similarity">
    <text evidence="1">Belongs to the helicase family.</text>
</comment>
<keyword evidence="2" id="KW-1133">Transmembrane helix</keyword>
<evidence type="ECO:0000259" key="3">
    <source>
        <dbReference type="Pfam" id="PF05970"/>
    </source>
</evidence>
<keyword evidence="1" id="KW-0347">Helicase</keyword>
<evidence type="ECO:0000313" key="4">
    <source>
        <dbReference type="Proteomes" id="UP000035681"/>
    </source>
</evidence>
<evidence type="ECO:0000256" key="1">
    <source>
        <dbReference type="RuleBase" id="RU363044"/>
    </source>
</evidence>
<sequence>IQKNHKKISSRKKVIKILKIAGFIFIQPVLLRIKNFNKITSVIDNIVSAELPNAEEDNELFNLVVGHMIHRNCNDIRNKSPCWNLAKNECSRGFPKAFIKKIFIDRLSGKVYYRRVDNTNENIVLRSGRKINNSYVVPYNPFLLKYFNAHINIEIVNQVLAVSYLFKYFVKDAETNRVNVEMLFNDNNKDEISAFQKVRCVGPTDAIWKIYEFPIVRNTVTVEVLYIHNKPKNNKIVFLPYLNDENDFINAFKLNNDMDVLKHLMTANTIKKYKLNPDMEVFNSTYEYIPTMFKWDPLYCEDDNINVPRYKKRAWIKRTQKRKAIGRIVPISKHNKELFAMRQLLIHKKEVTSFKDLRTINDVVFSTYYDAAVYLNLMKSGILNINHFNELKKLSTSEEFINAFANNHLLYDITLKLSANGFNLLNTDLPLETINYDIIIDNDGINKVEELKLLEKYISNANKNQLEAFEFFKKIINTNRECKLMMIKDPAGTGKTYVYQIISIYFRTEGKKYINLASTGIAASLLPEGQTIHSFIKIPLNNLLLIKNNTNSSVIFIDEIPILSSKQLHYIDLAFRYNLKNFNDPFGGKLIVLGASAFLSSYYFTHGNQVKRIYLKENMRLKVMEEWIIIDLLQFLKKMIFEGDNVQFIEEIFGKNLQNISKNNNAAILASKELCNGTRMVYMETIESLDKMKKLLKCKSLDGSKTFLTPQILHIPVDLKVPIPFTRYQYPVKLGYCITTNKSQGQTLDNIGLFDDDVGIFAHGQLYVALSLLNPIEQLPPSQNNPYIESPVVNELDDN</sequence>
<comment type="catalytic activity">
    <reaction evidence="1">
        <text>ATP + H2O = ADP + phosphate + H(+)</text>
        <dbReference type="Rhea" id="RHEA:13065"/>
        <dbReference type="ChEBI" id="CHEBI:15377"/>
        <dbReference type="ChEBI" id="CHEBI:15378"/>
        <dbReference type="ChEBI" id="CHEBI:30616"/>
        <dbReference type="ChEBI" id="CHEBI:43474"/>
        <dbReference type="ChEBI" id="CHEBI:456216"/>
        <dbReference type="EC" id="5.6.2.3"/>
    </reaction>
</comment>
<keyword evidence="1" id="KW-0227">DNA damage</keyword>
<keyword evidence="4" id="KW-1185">Reference proteome</keyword>
<dbReference type="GO" id="GO:0006281">
    <property type="term" value="P:DNA repair"/>
    <property type="evidence" value="ECO:0007669"/>
    <property type="project" value="UniProtKB-KW"/>
</dbReference>
<evidence type="ECO:0000313" key="5">
    <source>
        <dbReference type="WBParaSite" id="TCONS_00017007.p1"/>
    </source>
</evidence>
<dbReference type="PANTHER" id="PTHR10492:SF57">
    <property type="entry name" value="ATP-DEPENDENT DNA HELICASE"/>
    <property type="match status" value="1"/>
</dbReference>
<dbReference type="WBParaSite" id="TCONS_00017007.p1">
    <property type="protein sequence ID" value="TCONS_00017007.p1"/>
    <property type="gene ID" value="XLOC_011069"/>
</dbReference>
<accession>A0AAF5DSE6</accession>
<dbReference type="GO" id="GO:0005524">
    <property type="term" value="F:ATP binding"/>
    <property type="evidence" value="ECO:0007669"/>
    <property type="project" value="UniProtKB-KW"/>
</dbReference>
<keyword evidence="2" id="KW-0812">Transmembrane</keyword>
<proteinExistence type="inferred from homology"/>
<dbReference type="InterPro" id="IPR027417">
    <property type="entry name" value="P-loop_NTPase"/>
</dbReference>
<dbReference type="PANTHER" id="PTHR10492">
    <property type="match status" value="1"/>
</dbReference>
<dbReference type="GO" id="GO:0000723">
    <property type="term" value="P:telomere maintenance"/>
    <property type="evidence" value="ECO:0007669"/>
    <property type="project" value="InterPro"/>
</dbReference>
<dbReference type="GO" id="GO:0006310">
    <property type="term" value="P:DNA recombination"/>
    <property type="evidence" value="ECO:0007669"/>
    <property type="project" value="UniProtKB-KW"/>
</dbReference>
<keyword evidence="1" id="KW-0234">DNA repair</keyword>
<dbReference type="InterPro" id="IPR010285">
    <property type="entry name" value="DNA_helicase_pif1-like_DEAD"/>
</dbReference>
<dbReference type="EC" id="5.6.2.3" evidence="1"/>
<feature type="transmembrane region" description="Helical" evidence="2">
    <location>
        <begin position="14"/>
        <end position="31"/>
    </location>
</feature>
<name>A0AAF5DSE6_STRER</name>
<dbReference type="Pfam" id="PF05970">
    <property type="entry name" value="PIF1"/>
    <property type="match status" value="1"/>
</dbReference>
<evidence type="ECO:0000256" key="2">
    <source>
        <dbReference type="SAM" id="Phobius"/>
    </source>
</evidence>
<reference evidence="5" key="1">
    <citation type="submission" date="2024-02" db="UniProtKB">
        <authorList>
            <consortium name="WormBaseParasite"/>
        </authorList>
    </citation>
    <scope>IDENTIFICATION</scope>
</reference>
<dbReference type="GO" id="GO:0043139">
    <property type="term" value="F:5'-3' DNA helicase activity"/>
    <property type="evidence" value="ECO:0007669"/>
    <property type="project" value="UniProtKB-EC"/>
</dbReference>
<organism evidence="4 5">
    <name type="scientific">Strongyloides stercoralis</name>
    <name type="common">Threadworm</name>
    <dbReference type="NCBI Taxonomy" id="6248"/>
    <lineage>
        <taxon>Eukaryota</taxon>
        <taxon>Metazoa</taxon>
        <taxon>Ecdysozoa</taxon>
        <taxon>Nematoda</taxon>
        <taxon>Chromadorea</taxon>
        <taxon>Rhabditida</taxon>
        <taxon>Tylenchina</taxon>
        <taxon>Panagrolaimomorpha</taxon>
        <taxon>Strongyloidoidea</taxon>
        <taxon>Strongyloididae</taxon>
        <taxon>Strongyloides</taxon>
    </lineage>
</organism>
<feature type="domain" description="DNA helicase Pif1-like DEAD-box helicase" evidence="3">
    <location>
        <begin position="471"/>
        <end position="594"/>
    </location>
</feature>
<dbReference type="Proteomes" id="UP000035681">
    <property type="component" value="Unplaced"/>
</dbReference>
<dbReference type="GO" id="GO:0016787">
    <property type="term" value="F:hydrolase activity"/>
    <property type="evidence" value="ECO:0007669"/>
    <property type="project" value="UniProtKB-KW"/>
</dbReference>
<comment type="cofactor">
    <cofactor evidence="1">
        <name>Mg(2+)</name>
        <dbReference type="ChEBI" id="CHEBI:18420"/>
    </cofactor>
</comment>
<keyword evidence="1" id="KW-0547">Nucleotide-binding</keyword>